<dbReference type="Proteomes" id="UP000198988">
    <property type="component" value="Unassembled WGS sequence"/>
</dbReference>
<dbReference type="EMBL" id="CDSC02000095">
    <property type="protein sequence ID" value="SEH67827.1"/>
    <property type="molecule type" value="Genomic_DNA"/>
</dbReference>
<name>A0A1H6JYW0_9GAMM</name>
<sequence>MAFMKKPLAGAGMPMLPLPKVLLMMAMLLLRLVRLISI</sequence>
<keyword evidence="1" id="KW-1133">Transmembrane helix</keyword>
<keyword evidence="1" id="KW-0472">Membrane</keyword>
<evidence type="ECO:0000313" key="3">
    <source>
        <dbReference type="Proteomes" id="UP000198988"/>
    </source>
</evidence>
<gene>
    <name evidence="2" type="ORF">BAZSYMA_ACONTIG00460_4</name>
</gene>
<proteinExistence type="predicted"/>
<evidence type="ECO:0000313" key="2">
    <source>
        <dbReference type="EMBL" id="SEH67827.1"/>
    </source>
</evidence>
<dbReference type="AlphaFoldDB" id="A0A1H6JYW0"/>
<accession>A0A1H6JYW0</accession>
<feature type="transmembrane region" description="Helical" evidence="1">
    <location>
        <begin position="21"/>
        <end position="37"/>
    </location>
</feature>
<reference evidence="3" key="1">
    <citation type="submission" date="2016-06" db="EMBL/GenBank/DDBJ databases">
        <authorList>
            <person name="Petersen J."/>
            <person name="Sayavedra L."/>
        </authorList>
    </citation>
    <scope>NUCLEOTIDE SEQUENCE [LARGE SCALE GENOMIC DNA]</scope>
    <source>
        <strain evidence="3">BazSymA</strain>
    </source>
</reference>
<keyword evidence="1" id="KW-0812">Transmembrane</keyword>
<organism evidence="2 3">
    <name type="scientific">Bathymodiolus azoricus thioautotrophic gill symbiont</name>
    <dbReference type="NCBI Taxonomy" id="235205"/>
    <lineage>
        <taxon>Bacteria</taxon>
        <taxon>Pseudomonadati</taxon>
        <taxon>Pseudomonadota</taxon>
        <taxon>Gammaproteobacteria</taxon>
        <taxon>sulfur-oxidizing symbionts</taxon>
    </lineage>
</organism>
<evidence type="ECO:0000256" key="1">
    <source>
        <dbReference type="SAM" id="Phobius"/>
    </source>
</evidence>
<protein>
    <submittedName>
        <fullName evidence="2">Uncharacterized protein</fullName>
    </submittedName>
</protein>